<evidence type="ECO:0000259" key="4">
    <source>
        <dbReference type="SMART" id="SM01088"/>
    </source>
</evidence>
<dbReference type="SMART" id="SM01088">
    <property type="entry name" value="Col_cuticle_N"/>
    <property type="match status" value="1"/>
</dbReference>
<accession>A0A914Y8M8</accession>
<dbReference type="WBParaSite" id="PSU_v2.g15803.t1">
    <property type="protein sequence ID" value="PSU_v2.g15803.t1"/>
    <property type="gene ID" value="PSU_v2.g15803"/>
</dbReference>
<dbReference type="PROSITE" id="PS51257">
    <property type="entry name" value="PROKAR_LIPOPROTEIN"/>
    <property type="match status" value="1"/>
</dbReference>
<protein>
    <submittedName>
        <fullName evidence="6">Nematode cuticle collagen N-terminal domain-containing protein</fullName>
    </submittedName>
</protein>
<organism evidence="5 6">
    <name type="scientific">Panagrolaimus superbus</name>
    <dbReference type="NCBI Taxonomy" id="310955"/>
    <lineage>
        <taxon>Eukaryota</taxon>
        <taxon>Metazoa</taxon>
        <taxon>Ecdysozoa</taxon>
        <taxon>Nematoda</taxon>
        <taxon>Chromadorea</taxon>
        <taxon>Rhabditida</taxon>
        <taxon>Tylenchina</taxon>
        <taxon>Panagrolaimomorpha</taxon>
        <taxon>Panagrolaimoidea</taxon>
        <taxon>Panagrolaimidae</taxon>
        <taxon>Panagrolaimus</taxon>
    </lineage>
</organism>
<dbReference type="GO" id="GO:0042302">
    <property type="term" value="F:structural constituent of cuticle"/>
    <property type="evidence" value="ECO:0007669"/>
    <property type="project" value="InterPro"/>
</dbReference>
<dbReference type="PANTHER" id="PTHR24637">
    <property type="entry name" value="COLLAGEN"/>
    <property type="match status" value="1"/>
</dbReference>
<evidence type="ECO:0000313" key="6">
    <source>
        <dbReference type="WBParaSite" id="PSU_v2.g15803.t1"/>
    </source>
</evidence>
<feature type="region of interest" description="Disordered" evidence="3">
    <location>
        <begin position="77"/>
        <end position="145"/>
    </location>
</feature>
<dbReference type="InterPro" id="IPR002486">
    <property type="entry name" value="Col_cuticle_N"/>
</dbReference>
<keyword evidence="1" id="KW-0677">Repeat</keyword>
<dbReference type="Pfam" id="PF01391">
    <property type="entry name" value="Collagen"/>
    <property type="match status" value="1"/>
</dbReference>
<evidence type="ECO:0000256" key="3">
    <source>
        <dbReference type="SAM" id="MobiDB-lite"/>
    </source>
</evidence>
<name>A0A914Y8M8_9BILA</name>
<feature type="region of interest" description="Disordered" evidence="3">
    <location>
        <begin position="158"/>
        <end position="342"/>
    </location>
</feature>
<feature type="compositionally biased region" description="Basic and acidic residues" evidence="3">
    <location>
        <begin position="173"/>
        <end position="188"/>
    </location>
</feature>
<keyword evidence="5" id="KW-1185">Reference proteome</keyword>
<feature type="domain" description="Nematode cuticle collagen N-terminal" evidence="4">
    <location>
        <begin position="11"/>
        <end position="63"/>
    </location>
</feature>
<keyword evidence="2" id="KW-0175">Coiled coil</keyword>
<evidence type="ECO:0000256" key="2">
    <source>
        <dbReference type="SAM" id="Coils"/>
    </source>
</evidence>
<evidence type="ECO:0000313" key="5">
    <source>
        <dbReference type="Proteomes" id="UP000887577"/>
    </source>
</evidence>
<dbReference type="InterPro" id="IPR008160">
    <property type="entry name" value="Collagen"/>
</dbReference>
<reference evidence="6" key="1">
    <citation type="submission" date="2022-11" db="UniProtKB">
        <authorList>
            <consortium name="WormBaseParasite"/>
        </authorList>
    </citation>
    <scope>IDENTIFICATION</scope>
</reference>
<dbReference type="PANTHER" id="PTHR24637:SF334">
    <property type="entry name" value="NEMATODE CUTICLE COLLAGEN N-TERMINAL DOMAIN-CONTAINING PROTEIN"/>
    <property type="match status" value="1"/>
</dbReference>
<feature type="coiled-coil region" evidence="2">
    <location>
        <begin position="31"/>
        <end position="58"/>
    </location>
</feature>
<proteinExistence type="predicted"/>
<dbReference type="Proteomes" id="UP000887577">
    <property type="component" value="Unplaced"/>
</dbReference>
<dbReference type="AlphaFoldDB" id="A0A914Y8M8"/>
<feature type="compositionally biased region" description="Low complexity" evidence="3">
    <location>
        <begin position="255"/>
        <end position="264"/>
    </location>
</feature>
<sequence>MRGGMDWPMRTSITAAATVACLAFVALIVGVPTLLQEVANMEAELAQERQEYLDISNIMWKELMLQGNEIQFSYSTNRQKRQYGTDIGQSDRKQGGSGSTSSGPKCQPGPKGSPGAPGEPGEPGMDGQSGIPGKGSGPEDSEYGSLINSFCQQCPAGPPGLPGYKGKRGLRGMKGEKGPKGSPGRDGEMGDDGMEGEIGYPGDMGAPGEIGTPGEDGVGYSKGAPGPKGEPGMIGVEGDEGLPGERGDDAPPGPVGNQGVVGRPGEPGKNGFPGQRGKAGGPGDDAEYCPCPPRSGLGTNPSGSDYGTGPAKPSYNPQTQYGGGSSYGSNPGPPFPPGTVPEEYRKHFNAAALRRHIL</sequence>
<evidence type="ECO:0000256" key="1">
    <source>
        <dbReference type="ARBA" id="ARBA00022737"/>
    </source>
</evidence>